<protein>
    <submittedName>
        <fullName evidence="7">Manganese ABC transporter</fullName>
    </submittedName>
</protein>
<evidence type="ECO:0000256" key="2">
    <source>
        <dbReference type="ARBA" id="ARBA00011028"/>
    </source>
</evidence>
<keyword evidence="5" id="KW-0732">Signal</keyword>
<dbReference type="EMBL" id="BBLT01000009">
    <property type="protein sequence ID" value="GAL86811.1"/>
    <property type="molecule type" value="Genomic_DNA"/>
</dbReference>
<keyword evidence="8" id="KW-1185">Reference proteome</keyword>
<evidence type="ECO:0000313" key="7">
    <source>
        <dbReference type="EMBL" id="GAL86811.1"/>
    </source>
</evidence>
<comment type="subcellular location">
    <subcellularLocation>
        <location evidence="1">Cell envelope</location>
    </subcellularLocation>
</comment>
<comment type="similarity">
    <text evidence="2 6">Belongs to the bacterial solute-binding protein 9 family.</text>
</comment>
<sequence length="249" mass="27580">MGPGVDPHLYKATHGDLEKLSEADIIFYNGLHLEGKMAEILEKLAKTKPVIPVSNGIPHNLLMTAPQFANAFDPHIWFDVHLWTKSVAEIYNNLTRINNSKKDYYEHNAAKYLKQLDSLDKWVKHEIQSIPQERRVLITAHDAFGYFGKAYAIEVKGLQGISTSSDFGLNDITGLVNFIVSRKIKAVFVESSVSPKAIEAVVKGVKEKGHEISIGGTLYSDAMGAQGTFEGTYIGMVTSNVQKITFALK</sequence>
<dbReference type="eggNOG" id="COG0803">
    <property type="taxonomic scope" value="Bacteria"/>
</dbReference>
<dbReference type="InterPro" id="IPR006127">
    <property type="entry name" value="ZnuA-like"/>
</dbReference>
<organism evidence="7 8">
    <name type="scientific">Sporocytophaga myxococcoides</name>
    <dbReference type="NCBI Taxonomy" id="153721"/>
    <lineage>
        <taxon>Bacteria</taxon>
        <taxon>Pseudomonadati</taxon>
        <taxon>Bacteroidota</taxon>
        <taxon>Cytophagia</taxon>
        <taxon>Cytophagales</taxon>
        <taxon>Cytophagaceae</taxon>
        <taxon>Sporocytophaga</taxon>
    </lineage>
</organism>
<dbReference type="GO" id="GO:0007155">
    <property type="term" value="P:cell adhesion"/>
    <property type="evidence" value="ECO:0007669"/>
    <property type="project" value="InterPro"/>
</dbReference>
<dbReference type="GO" id="GO:0030001">
    <property type="term" value="P:metal ion transport"/>
    <property type="evidence" value="ECO:0007669"/>
    <property type="project" value="InterPro"/>
</dbReference>
<gene>
    <name evidence="7" type="ORF">MYP_4041</name>
</gene>
<dbReference type="Pfam" id="PF01297">
    <property type="entry name" value="ZnuA"/>
    <property type="match status" value="1"/>
</dbReference>
<dbReference type="InterPro" id="IPR006128">
    <property type="entry name" value="Lipoprotein_PsaA-like"/>
</dbReference>
<proteinExistence type="inferred from homology"/>
<dbReference type="GO" id="GO:0030313">
    <property type="term" value="C:cell envelope"/>
    <property type="evidence" value="ECO:0007669"/>
    <property type="project" value="UniProtKB-SubCell"/>
</dbReference>
<dbReference type="STRING" id="153721.MYP_4041"/>
<dbReference type="AlphaFoldDB" id="A0A098LIK0"/>
<dbReference type="InterPro" id="IPR006129">
    <property type="entry name" value="AdhesinB"/>
</dbReference>
<reference evidence="7 8" key="1">
    <citation type="submission" date="2014-09" db="EMBL/GenBank/DDBJ databases">
        <title>Sporocytophaga myxococcoides PG-01 genome sequencing.</title>
        <authorList>
            <person name="Liu L."/>
            <person name="Gao P.J."/>
            <person name="Chen G.J."/>
            <person name="Wang L.S."/>
        </authorList>
    </citation>
    <scope>NUCLEOTIDE SEQUENCE [LARGE SCALE GENOMIC DNA]</scope>
    <source>
        <strain evidence="7 8">PG-01</strain>
    </source>
</reference>
<dbReference type="GO" id="GO:0046872">
    <property type="term" value="F:metal ion binding"/>
    <property type="evidence" value="ECO:0007669"/>
    <property type="project" value="UniProtKB-KW"/>
</dbReference>
<evidence type="ECO:0000256" key="1">
    <source>
        <dbReference type="ARBA" id="ARBA00004196"/>
    </source>
</evidence>
<dbReference type="PANTHER" id="PTHR42953">
    <property type="entry name" value="HIGH-AFFINITY ZINC UPTAKE SYSTEM PROTEIN ZNUA-RELATED"/>
    <property type="match status" value="1"/>
</dbReference>
<dbReference type="PANTHER" id="PTHR42953:SF1">
    <property type="entry name" value="METAL-BINDING PROTEIN HI_0362-RELATED"/>
    <property type="match status" value="1"/>
</dbReference>
<accession>A0A098LIK0</accession>
<dbReference type="PRINTS" id="PR00690">
    <property type="entry name" value="ADHESNFAMILY"/>
</dbReference>
<evidence type="ECO:0000256" key="6">
    <source>
        <dbReference type="RuleBase" id="RU003512"/>
    </source>
</evidence>
<evidence type="ECO:0000256" key="5">
    <source>
        <dbReference type="ARBA" id="ARBA00022729"/>
    </source>
</evidence>
<evidence type="ECO:0000256" key="3">
    <source>
        <dbReference type="ARBA" id="ARBA00022448"/>
    </source>
</evidence>
<keyword evidence="4" id="KW-0479">Metal-binding</keyword>
<evidence type="ECO:0000313" key="8">
    <source>
        <dbReference type="Proteomes" id="UP000030185"/>
    </source>
</evidence>
<comment type="caution">
    <text evidence="7">The sequence shown here is derived from an EMBL/GenBank/DDBJ whole genome shotgun (WGS) entry which is preliminary data.</text>
</comment>
<name>A0A098LIK0_9BACT</name>
<keyword evidence="3 6" id="KW-0813">Transport</keyword>
<evidence type="ECO:0000256" key="4">
    <source>
        <dbReference type="ARBA" id="ARBA00022723"/>
    </source>
</evidence>
<dbReference type="SUPFAM" id="SSF53807">
    <property type="entry name" value="Helical backbone' metal receptor"/>
    <property type="match status" value="1"/>
</dbReference>
<dbReference type="InterPro" id="IPR050492">
    <property type="entry name" value="Bact_metal-bind_prot9"/>
</dbReference>
<dbReference type="Proteomes" id="UP000030185">
    <property type="component" value="Unassembled WGS sequence"/>
</dbReference>
<dbReference type="PRINTS" id="PR00691">
    <property type="entry name" value="ADHESINB"/>
</dbReference>
<dbReference type="Gene3D" id="3.40.50.1980">
    <property type="entry name" value="Nitrogenase molybdenum iron protein domain"/>
    <property type="match status" value="2"/>
</dbReference>